<feature type="chain" id="PRO_5005672001" description="nitrite reductase (cytochrome; ammonia-forming)" evidence="11">
    <location>
        <begin position="32"/>
        <end position="557"/>
    </location>
</feature>
<dbReference type="InterPro" id="IPR003321">
    <property type="entry name" value="Cyt_c552"/>
</dbReference>
<dbReference type="Gene3D" id="1.20.140.10">
    <property type="entry name" value="Butyryl-CoA Dehydrogenase, subunit A, domain 3"/>
    <property type="match status" value="1"/>
</dbReference>
<evidence type="ECO:0000256" key="7">
    <source>
        <dbReference type="ARBA" id="ARBA00022837"/>
    </source>
</evidence>
<dbReference type="eggNOG" id="COG3303">
    <property type="taxonomic scope" value="Bacteria"/>
</dbReference>
<feature type="signal peptide" evidence="11">
    <location>
        <begin position="1"/>
        <end position="31"/>
    </location>
</feature>
<dbReference type="GO" id="GO:0020037">
    <property type="term" value="F:heme binding"/>
    <property type="evidence" value="ECO:0007669"/>
    <property type="project" value="TreeGrafter"/>
</dbReference>
<evidence type="ECO:0000313" key="12">
    <source>
        <dbReference type="EMBL" id="ADH84778.1"/>
    </source>
</evidence>
<dbReference type="FunFam" id="1.10.1130.10:FF:000004">
    <property type="entry name" value="Cytochrome c-552"/>
    <property type="match status" value="1"/>
</dbReference>
<gene>
    <name evidence="12" type="ordered locus">DaAHT2_0065</name>
</gene>
<keyword evidence="7" id="KW-0106">Calcium</keyword>
<accession>D6Z5C1</accession>
<evidence type="ECO:0000256" key="2">
    <source>
        <dbReference type="ARBA" id="ARBA00009288"/>
    </source>
</evidence>
<dbReference type="EMBL" id="CP001940">
    <property type="protein sequence ID" value="ADH84778.1"/>
    <property type="molecule type" value="Genomic_DNA"/>
</dbReference>
<sequence>MIKNPKSLLGAAVAFALVGGLSLFGASGAQAAAKPVDVNTCYNCHDNTGPGSDIKAFHVRGSHASINCGHCHTETEAHVRNFNVKPVTSVDQRTCGQCHAEQFNSMLQVNWDRPPKEEKATPTGRTSRYDTLMRPHGFTKEHAEPRSHVFMLVDHLLVDRAYGGRFQLKSWELIGDGAAAQAGAWNILYDVEPETNNQKAFRGQVATAANPVCMFCKSQDNILNWAYMGDPHPKAKWDRTSNVVDFARSLNHALNCFTCHDPHSTEPRITRDAQIQAIVDRGEGTYPYDKEKSKRITVEKVEFRDGFRAIGLLSEPDSNMMCAQCHVEYNCNPGIDAATGERVTMADQRTNLMQWSNVFDFNRRMYEDFKFIDFRNAVTGADQMKIQHPEMEVFWGSKMEQAGVECKDCHMPKMVSKAGVKYTSHFQTSPKYHGYENTCLVCHDDWTPERADYTIHAIKNYVRGKINKAEFWLAELIDTFVRAKDLGVPESVLAEVRKHHTEANTHWEWWVAENSDGFHNPEQARESLAYSMTQSQQGIALLEKAIEERRKAIAKLR</sequence>
<comment type="similarity">
    <text evidence="2">Belongs to the cytochrome c-552 family.</text>
</comment>
<evidence type="ECO:0000256" key="10">
    <source>
        <dbReference type="ARBA" id="ARBA00049131"/>
    </source>
</evidence>
<dbReference type="Gene3D" id="1.10.1130.10">
    <property type="entry name" value="Flavocytochrome C3, Chain A"/>
    <property type="match status" value="1"/>
</dbReference>
<dbReference type="EC" id="1.7.2.2" evidence="3"/>
<evidence type="ECO:0000313" key="13">
    <source>
        <dbReference type="Proteomes" id="UP000001508"/>
    </source>
</evidence>
<evidence type="ECO:0000256" key="1">
    <source>
        <dbReference type="ARBA" id="ARBA00004196"/>
    </source>
</evidence>
<evidence type="ECO:0000256" key="8">
    <source>
        <dbReference type="ARBA" id="ARBA00023002"/>
    </source>
</evidence>
<keyword evidence="4" id="KW-0349">Heme</keyword>
<organism evidence="12 13">
    <name type="scientific">Desulfurivibrio alkaliphilus (strain DSM 19089 / UNIQEM U267 / AHT2)</name>
    <dbReference type="NCBI Taxonomy" id="589865"/>
    <lineage>
        <taxon>Bacteria</taxon>
        <taxon>Pseudomonadati</taxon>
        <taxon>Thermodesulfobacteriota</taxon>
        <taxon>Desulfobulbia</taxon>
        <taxon>Desulfobulbales</taxon>
        <taxon>Desulfobulbaceae</taxon>
        <taxon>Desulfurivibrio</taxon>
    </lineage>
</organism>
<evidence type="ECO:0000256" key="3">
    <source>
        <dbReference type="ARBA" id="ARBA00011887"/>
    </source>
</evidence>
<evidence type="ECO:0000256" key="11">
    <source>
        <dbReference type="SAM" id="SignalP"/>
    </source>
</evidence>
<dbReference type="GO" id="GO:0042279">
    <property type="term" value="F:nitrite reductase (cytochrome, ammonia-forming) activity"/>
    <property type="evidence" value="ECO:0007669"/>
    <property type="project" value="UniProtKB-EC"/>
</dbReference>
<dbReference type="Proteomes" id="UP000001508">
    <property type="component" value="Chromosome"/>
</dbReference>
<name>D6Z5C1_DESAT</name>
<comment type="subcellular location">
    <subcellularLocation>
        <location evidence="1">Cell envelope</location>
    </subcellularLocation>
</comment>
<dbReference type="GO" id="GO:0030288">
    <property type="term" value="C:outer membrane-bounded periplasmic space"/>
    <property type="evidence" value="ECO:0007669"/>
    <property type="project" value="TreeGrafter"/>
</dbReference>
<comment type="catalytic activity">
    <reaction evidence="10">
        <text>6 Fe(III)-[cytochrome c] + NH4(+) + 2 H2O = 6 Fe(II)-[cytochrome c] + nitrite + 8 H(+)</text>
        <dbReference type="Rhea" id="RHEA:13089"/>
        <dbReference type="Rhea" id="RHEA-COMP:10350"/>
        <dbReference type="Rhea" id="RHEA-COMP:14399"/>
        <dbReference type="ChEBI" id="CHEBI:15377"/>
        <dbReference type="ChEBI" id="CHEBI:15378"/>
        <dbReference type="ChEBI" id="CHEBI:16301"/>
        <dbReference type="ChEBI" id="CHEBI:28938"/>
        <dbReference type="ChEBI" id="CHEBI:29033"/>
        <dbReference type="ChEBI" id="CHEBI:29034"/>
        <dbReference type="EC" id="1.7.2.2"/>
    </reaction>
</comment>
<dbReference type="GO" id="GO:0019645">
    <property type="term" value="P:anaerobic electron transport chain"/>
    <property type="evidence" value="ECO:0007669"/>
    <property type="project" value="TreeGrafter"/>
</dbReference>
<evidence type="ECO:0000256" key="9">
    <source>
        <dbReference type="ARBA" id="ARBA00023004"/>
    </source>
</evidence>
<protein>
    <recommendedName>
        <fullName evidence="3">nitrite reductase (cytochrome; ammonia-forming)</fullName>
        <ecNumber evidence="3">1.7.2.2</ecNumber>
    </recommendedName>
</protein>
<keyword evidence="8" id="KW-0560">Oxidoreductase</keyword>
<proteinExistence type="inferred from homology"/>
<dbReference type="InParanoid" id="D6Z5C1"/>
<dbReference type="AlphaFoldDB" id="D6Z5C1"/>
<keyword evidence="6 11" id="KW-0732">Signal</keyword>
<dbReference type="Pfam" id="PF02335">
    <property type="entry name" value="Cytochrom_C552"/>
    <property type="match status" value="1"/>
</dbReference>
<dbReference type="RefSeq" id="WP_013162309.1">
    <property type="nucleotide sequence ID" value="NC_014216.1"/>
</dbReference>
<evidence type="ECO:0000256" key="5">
    <source>
        <dbReference type="ARBA" id="ARBA00022723"/>
    </source>
</evidence>
<reference evidence="13" key="1">
    <citation type="submission" date="2010-02" db="EMBL/GenBank/DDBJ databases">
        <title>Complete sequence of Desulfurivibrio alkaliphilus AHT2.</title>
        <authorList>
            <consortium name="US DOE Joint Genome Institute"/>
            <person name="Pitluck S."/>
            <person name="Chertkov O."/>
            <person name="Detter J.C."/>
            <person name="Han C."/>
            <person name="Tapia R."/>
            <person name="Larimer F."/>
            <person name="Land M."/>
            <person name="Hauser L."/>
            <person name="Kyrpides N."/>
            <person name="Mikhailova N."/>
            <person name="Sorokin D.Y."/>
            <person name="Muyzer G."/>
            <person name="Woyke T."/>
        </authorList>
    </citation>
    <scope>NUCLEOTIDE SEQUENCE [LARGE SCALE GENOMIC DNA]</scope>
    <source>
        <strain evidence="13">DSM 19089 / UNIQEM U267 / AHT2</strain>
    </source>
</reference>
<evidence type="ECO:0000256" key="6">
    <source>
        <dbReference type="ARBA" id="ARBA00022729"/>
    </source>
</evidence>
<dbReference type="STRING" id="589865.DaAHT2_0065"/>
<dbReference type="InterPro" id="IPR036280">
    <property type="entry name" value="Multihaem_cyt_sf"/>
</dbReference>
<keyword evidence="5" id="KW-0479">Metal-binding</keyword>
<dbReference type="PANTHER" id="PTHR30633">
    <property type="entry name" value="CYTOCHROME C-552 RESPIRATORY NITRITE REDUCTASE"/>
    <property type="match status" value="1"/>
</dbReference>
<dbReference type="GO" id="GO:0046872">
    <property type="term" value="F:metal ion binding"/>
    <property type="evidence" value="ECO:0007669"/>
    <property type="project" value="UniProtKB-KW"/>
</dbReference>
<dbReference type="HOGENOM" id="CLU_510704_0_0_7"/>
<evidence type="ECO:0000256" key="4">
    <source>
        <dbReference type="ARBA" id="ARBA00022617"/>
    </source>
</evidence>
<dbReference type="KEGG" id="dak:DaAHT2_0065"/>
<keyword evidence="9" id="KW-0408">Iron</keyword>
<keyword evidence="13" id="KW-1185">Reference proteome</keyword>
<dbReference type="Gene3D" id="1.10.287.3080">
    <property type="match status" value="1"/>
</dbReference>
<dbReference type="CDD" id="cd00548">
    <property type="entry name" value="NrfA-like"/>
    <property type="match status" value="1"/>
</dbReference>
<dbReference type="SUPFAM" id="SSF48695">
    <property type="entry name" value="Multiheme cytochromes"/>
    <property type="match status" value="2"/>
</dbReference>
<dbReference type="PANTHER" id="PTHR30633:SF0">
    <property type="entry name" value="CYTOCHROME C-552"/>
    <property type="match status" value="1"/>
</dbReference>